<feature type="transmembrane region" description="Helical" evidence="1">
    <location>
        <begin position="444"/>
        <end position="466"/>
    </location>
</feature>
<dbReference type="GeneID" id="109466650"/>
<name>A0A6P4XTE9_BRABE</name>
<dbReference type="Proteomes" id="UP000515135">
    <property type="component" value="Unplaced"/>
</dbReference>
<dbReference type="RefSeq" id="XP_019619940.1">
    <property type="nucleotide sequence ID" value="XM_019764381.1"/>
</dbReference>
<sequence length="530" mass="61099">MWNLNTFGKDMANSTDEMLTTNNDTCDPGQSQEHIPYDLIDFVLYIQPAIVISFWEFKLASPIDQYEREENQKIKKENKGADEKIKREETEYRVRRTCYFISLNMLFFFLFHCVECTSCSFLNPSVFLGTAITFLNRPACPWISIAFQLPAVPAYTLGCWYATRMAWVLRRRAEKIINESEDHFGTGNQDKDPRNILKELNEKLFYDDWGEKVWKKIAVVMNIMMFIAATLVLLYTHVYISEVKLTLGRWSSHLMRLLSIVFLAMIPYLYVAYACTRVTEELNKMLEKSMEAERHYVYDKVESSEFGHTADKVNMDSIAVQYNDHDHKPESEDVGPVDEVNIDSIGVNCDIPSEWDNIAIRIKTLDQRIQLSERRAQWDRLHQEISKVQDTALYNGILTSAYTTRNGVHWTLLGMIGAVAWEVLDHLNAFEDSIDSDASKERFVVTLFGTLALVAGISAVIFVICWQICGCCGDKMCKEACCSNLKEYPRANICLVAFATLVVWGIIYISFYFEVYKDKDCTMESNPLFP</sequence>
<keyword evidence="2" id="KW-1185">Reference proteome</keyword>
<dbReference type="OrthoDB" id="10421822at2759"/>
<accession>A0A6P4XTE9</accession>
<dbReference type="AlphaFoldDB" id="A0A6P4XTE9"/>
<protein>
    <submittedName>
        <fullName evidence="3">Uncharacterized protein LOC109466650</fullName>
    </submittedName>
</protein>
<feature type="transmembrane region" description="Helical" evidence="1">
    <location>
        <begin position="97"/>
        <end position="122"/>
    </location>
</feature>
<feature type="transmembrane region" description="Helical" evidence="1">
    <location>
        <begin position="217"/>
        <end position="237"/>
    </location>
</feature>
<keyword evidence="1" id="KW-0812">Transmembrane</keyword>
<organism evidence="2 3">
    <name type="scientific">Branchiostoma belcheri</name>
    <name type="common">Amphioxus</name>
    <dbReference type="NCBI Taxonomy" id="7741"/>
    <lineage>
        <taxon>Eukaryota</taxon>
        <taxon>Metazoa</taxon>
        <taxon>Chordata</taxon>
        <taxon>Cephalochordata</taxon>
        <taxon>Leptocardii</taxon>
        <taxon>Amphioxiformes</taxon>
        <taxon>Branchiostomatidae</taxon>
        <taxon>Branchiostoma</taxon>
    </lineage>
</organism>
<evidence type="ECO:0000256" key="1">
    <source>
        <dbReference type="SAM" id="Phobius"/>
    </source>
</evidence>
<proteinExistence type="predicted"/>
<keyword evidence="1" id="KW-0472">Membrane</keyword>
<keyword evidence="1" id="KW-1133">Transmembrane helix</keyword>
<feature type="transmembrane region" description="Helical" evidence="1">
    <location>
        <begin position="407"/>
        <end position="424"/>
    </location>
</feature>
<evidence type="ECO:0000313" key="3">
    <source>
        <dbReference type="RefSeq" id="XP_019619940.1"/>
    </source>
</evidence>
<gene>
    <name evidence="3" type="primary">LOC109466650</name>
</gene>
<feature type="transmembrane region" description="Helical" evidence="1">
    <location>
        <begin position="142"/>
        <end position="162"/>
    </location>
</feature>
<feature type="transmembrane region" description="Helical" evidence="1">
    <location>
        <begin position="493"/>
        <end position="513"/>
    </location>
</feature>
<feature type="transmembrane region" description="Helical" evidence="1">
    <location>
        <begin position="257"/>
        <end position="276"/>
    </location>
</feature>
<dbReference type="KEGG" id="bbel:109466650"/>
<reference evidence="3" key="1">
    <citation type="submission" date="2025-08" db="UniProtKB">
        <authorList>
            <consortium name="RefSeq"/>
        </authorList>
    </citation>
    <scope>IDENTIFICATION</scope>
    <source>
        <tissue evidence="3">Gonad</tissue>
    </source>
</reference>
<evidence type="ECO:0000313" key="2">
    <source>
        <dbReference type="Proteomes" id="UP000515135"/>
    </source>
</evidence>